<dbReference type="HOGENOM" id="CLU_1204331_0_0_6"/>
<proteinExistence type="predicted"/>
<dbReference type="Proteomes" id="UP000002383">
    <property type="component" value="Chromosome"/>
</dbReference>
<keyword evidence="2" id="KW-1185">Reference proteome</keyword>
<evidence type="ECO:0000313" key="1">
    <source>
        <dbReference type="EMBL" id="ACL71359.1"/>
    </source>
</evidence>
<dbReference type="RefSeq" id="WP_012636848.1">
    <property type="nucleotide sequence ID" value="NC_011901.1"/>
</dbReference>
<accession>B8GU76</accession>
<dbReference type="STRING" id="396588.Tgr7_0260"/>
<evidence type="ECO:0000313" key="2">
    <source>
        <dbReference type="Proteomes" id="UP000002383"/>
    </source>
</evidence>
<dbReference type="EMBL" id="CP001339">
    <property type="protein sequence ID" value="ACL71359.1"/>
    <property type="molecule type" value="Genomic_DNA"/>
</dbReference>
<organism evidence="1 2">
    <name type="scientific">Thioalkalivibrio sulfidiphilus (strain HL-EbGR7)</name>
    <dbReference type="NCBI Taxonomy" id="396588"/>
    <lineage>
        <taxon>Bacteria</taxon>
        <taxon>Pseudomonadati</taxon>
        <taxon>Pseudomonadota</taxon>
        <taxon>Gammaproteobacteria</taxon>
        <taxon>Chromatiales</taxon>
        <taxon>Ectothiorhodospiraceae</taxon>
        <taxon>Thioalkalivibrio</taxon>
    </lineage>
</organism>
<dbReference type="SUPFAM" id="SSF52402">
    <property type="entry name" value="Adenine nucleotide alpha hydrolases-like"/>
    <property type="match status" value="1"/>
</dbReference>
<sequence length="230" mass="24238">MTVTTRLTELRLKRILLAMDVSGPMPATLSFAVTLAARFEAEFQALVLAQTQLARAAALPFATEVSLLAGMERRLSTASLQRSLEGLSARLNAMITELTAPARVPWSLAPAGKSAWEELLLELGEGSLLVLGHDGHHLPVAGGPVEDGVCVLYDDSPAGHAALALADALDRRATPLHVASGDEPSATRVLARLTSLRPRILILPAAFLAQHAAALRPLLTRLGCTVLVVG</sequence>
<evidence type="ECO:0008006" key="3">
    <source>
        <dbReference type="Google" id="ProtNLM"/>
    </source>
</evidence>
<dbReference type="AlphaFoldDB" id="B8GU76"/>
<reference evidence="1 2" key="1">
    <citation type="journal article" date="2011" name="Stand. Genomic Sci.">
        <title>Complete genome sequence of 'Thioalkalivibrio sulfidophilus' HL-EbGr7.</title>
        <authorList>
            <person name="Muyzer G."/>
            <person name="Sorokin D.Y."/>
            <person name="Mavromatis K."/>
            <person name="Lapidus A."/>
            <person name="Clum A."/>
            <person name="Ivanova N."/>
            <person name="Pati A."/>
            <person name="d'Haeseleer P."/>
            <person name="Woyke T."/>
            <person name="Kyrpides N.C."/>
        </authorList>
    </citation>
    <scope>NUCLEOTIDE SEQUENCE [LARGE SCALE GENOMIC DNA]</scope>
    <source>
        <strain evidence="1 2">HL-EbGR7</strain>
    </source>
</reference>
<name>B8GU76_THISH</name>
<dbReference type="KEGG" id="tgr:Tgr7_0260"/>
<gene>
    <name evidence="1" type="ordered locus">Tgr7_0260</name>
</gene>
<protein>
    <recommendedName>
        <fullName evidence="3">UspA domain-containing protein</fullName>
    </recommendedName>
</protein>